<proteinExistence type="predicted"/>
<evidence type="ECO:0000313" key="2">
    <source>
        <dbReference type="EMBL" id="QTD50474.1"/>
    </source>
</evidence>
<dbReference type="KEGG" id="scor:J3U87_33235"/>
<feature type="signal peptide" evidence="1">
    <location>
        <begin position="1"/>
        <end position="18"/>
    </location>
</feature>
<name>A0A8A4TMN9_SULCO</name>
<dbReference type="AlphaFoldDB" id="A0A8A4TMN9"/>
<feature type="chain" id="PRO_5035231203" description="Outer membrane lipoprotein-sorting protein" evidence="1">
    <location>
        <begin position="19"/>
        <end position="243"/>
    </location>
</feature>
<accession>A0A8A4TMN9</accession>
<protein>
    <recommendedName>
        <fullName evidence="4">Outer membrane lipoprotein-sorting protein</fullName>
    </recommendedName>
</protein>
<dbReference type="Proteomes" id="UP000663929">
    <property type="component" value="Chromosome"/>
</dbReference>
<dbReference type="EMBL" id="CP071793">
    <property type="protein sequence ID" value="QTD50474.1"/>
    <property type="molecule type" value="Genomic_DNA"/>
</dbReference>
<keyword evidence="1" id="KW-0732">Signal</keyword>
<organism evidence="2 3">
    <name type="scientific">Sulfidibacter corallicola</name>
    <dbReference type="NCBI Taxonomy" id="2818388"/>
    <lineage>
        <taxon>Bacteria</taxon>
        <taxon>Pseudomonadati</taxon>
        <taxon>Acidobacteriota</taxon>
        <taxon>Holophagae</taxon>
        <taxon>Acanthopleuribacterales</taxon>
        <taxon>Acanthopleuribacteraceae</taxon>
        <taxon>Sulfidibacter</taxon>
    </lineage>
</organism>
<reference evidence="2" key="1">
    <citation type="submission" date="2021-03" db="EMBL/GenBank/DDBJ databases">
        <title>Acanthopleuribacteraceae sp. M133.</title>
        <authorList>
            <person name="Wang G."/>
        </authorList>
    </citation>
    <scope>NUCLEOTIDE SEQUENCE</scope>
    <source>
        <strain evidence="2">M133</strain>
    </source>
</reference>
<dbReference type="RefSeq" id="WP_237380199.1">
    <property type="nucleotide sequence ID" value="NZ_CP071793.1"/>
</dbReference>
<evidence type="ECO:0000256" key="1">
    <source>
        <dbReference type="SAM" id="SignalP"/>
    </source>
</evidence>
<evidence type="ECO:0008006" key="4">
    <source>
        <dbReference type="Google" id="ProtNLM"/>
    </source>
</evidence>
<evidence type="ECO:0000313" key="3">
    <source>
        <dbReference type="Proteomes" id="UP000663929"/>
    </source>
</evidence>
<gene>
    <name evidence="2" type="ORF">J3U87_33235</name>
</gene>
<keyword evidence="3" id="KW-1185">Reference proteome</keyword>
<sequence length="243" mass="26620">MTLDAFVGLWFAILAAIAAGDEPAVIAPGDLDLQRMVMGNAHFVQFFKGERSGTMDLSIVKKDGKVVVRDLTRVPKFRIEEELVVTLDHRSLAIDTIRAGGHFGEKKVDVELARIDGNLTGTIQLGAASDTKHLDDALAANVFSRVGLFAMLPAFDFKDGASYALTMFDSLGGKTYDVQIAVSRVTNKDIARGIPLWRVEVNGHVARQAFFITQTVPRRTVRIEVLDSPWTYELVEGIGASDR</sequence>